<reference evidence="3" key="1">
    <citation type="journal article" date="2015" name="MBio">
        <title>Genome-resolved metagenomic analysis reveals roles for candidate phyla and other microbial community members in biogeochemical transformations in oil reservoirs.</title>
        <authorList>
            <person name="Hu P."/>
            <person name="Tom L."/>
            <person name="Singh A."/>
            <person name="Thomas B.C."/>
            <person name="Baker B.J."/>
            <person name="Piceno Y.M."/>
            <person name="Andersen G.L."/>
            <person name="Banfield J.F."/>
        </authorList>
    </citation>
    <scope>NUCLEOTIDE SEQUENCE [LARGE SCALE GENOMIC DNA]</scope>
    <source>
        <strain evidence="3">49_2300</strain>
        <strain evidence="2">49_95</strain>
    </source>
</reference>
<protein>
    <submittedName>
        <fullName evidence="3">Uncharacterized protein</fullName>
    </submittedName>
</protein>
<evidence type="ECO:0000313" key="2">
    <source>
        <dbReference type="EMBL" id="KUJ93466.1"/>
    </source>
</evidence>
<keyword evidence="1" id="KW-0472">Membrane</keyword>
<evidence type="ECO:0000313" key="4">
    <source>
        <dbReference type="Proteomes" id="UP000054015"/>
    </source>
</evidence>
<evidence type="ECO:0000313" key="5">
    <source>
        <dbReference type="Proteomes" id="UP000054307"/>
    </source>
</evidence>
<keyword evidence="1" id="KW-1133">Transmembrane helix</keyword>
<evidence type="ECO:0000313" key="3">
    <source>
        <dbReference type="EMBL" id="KUK05760.1"/>
    </source>
</evidence>
<feature type="transmembrane region" description="Helical" evidence="1">
    <location>
        <begin position="9"/>
        <end position="32"/>
    </location>
</feature>
<accession>A0A101DZR8</accession>
<dbReference type="AlphaFoldDB" id="A0A101DZR8"/>
<evidence type="ECO:0000256" key="1">
    <source>
        <dbReference type="SAM" id="Phobius"/>
    </source>
</evidence>
<proteinExistence type="predicted"/>
<name>A0A101DZR8_ARCFL</name>
<gene>
    <name evidence="2" type="ORF">XD40_1316</name>
    <name evidence="3" type="ORF">XD48_2005</name>
</gene>
<organism evidence="3 4">
    <name type="scientific">Archaeoglobus fulgidus</name>
    <dbReference type="NCBI Taxonomy" id="2234"/>
    <lineage>
        <taxon>Archaea</taxon>
        <taxon>Methanobacteriati</taxon>
        <taxon>Methanobacteriota</taxon>
        <taxon>Archaeoglobi</taxon>
        <taxon>Archaeoglobales</taxon>
        <taxon>Archaeoglobaceae</taxon>
        <taxon>Archaeoglobus</taxon>
    </lineage>
</organism>
<sequence length="232" mass="25758">MMSPKLKSFLIGLVIVGIFFAASSVLFFLALLNEFNNIPSHLMFTVESDSWIENVTLLFPVYTYLNQSIEFSECIGAECNISFVETDYGGMWRIEMSKIGRMLGQEVGVSRKIGGTVVLAQPFIPNRPPIDLFSINIHPALRVEENRSENGRYYTKTASITVPVCVNYDGNTTTVKVKLLVQSGLNNILGLIPASPKHDGRVYTGTREDVFKVDFKGCGNVTGISRISIVYQ</sequence>
<dbReference type="PATRIC" id="fig|2234.6.peg.2257"/>
<dbReference type="EMBL" id="LGEQ01000023">
    <property type="protein sequence ID" value="KUJ93466.1"/>
    <property type="molecule type" value="Genomic_DNA"/>
</dbReference>
<keyword evidence="1" id="KW-0812">Transmembrane</keyword>
<reference evidence="4 5" key="2">
    <citation type="journal article" date="2015" name="MBio">
        <title>Genome-Resolved Metagenomic Analysis Reveals Roles for Candidate Phyla and Other Microbial Community Members in Biogeochemical Transformations in Oil Reservoirs.</title>
        <authorList>
            <person name="Hu P."/>
            <person name="Tom L."/>
            <person name="Singh A."/>
            <person name="Thomas B.C."/>
            <person name="Baker B.J."/>
            <person name="Piceno Y.M."/>
            <person name="Andersen G.L."/>
            <person name="Banfield J.F."/>
        </authorList>
    </citation>
    <scope>NUCLEOTIDE SEQUENCE [LARGE SCALE GENOMIC DNA]</scope>
</reference>
<comment type="caution">
    <text evidence="3">The sequence shown here is derived from an EMBL/GenBank/DDBJ whole genome shotgun (WGS) entry which is preliminary data.</text>
</comment>
<dbReference type="EMBL" id="LGEX01000080">
    <property type="protein sequence ID" value="KUK05760.1"/>
    <property type="molecule type" value="Genomic_DNA"/>
</dbReference>
<dbReference type="Proteomes" id="UP000054015">
    <property type="component" value="Unassembled WGS sequence"/>
</dbReference>
<dbReference type="Proteomes" id="UP000054307">
    <property type="component" value="Unassembled WGS sequence"/>
</dbReference>